<dbReference type="AlphaFoldDB" id="A0A6M8HT45"/>
<organism evidence="1 2">
    <name type="scientific">Lichenicola cladoniae</name>
    <dbReference type="NCBI Taxonomy" id="1484109"/>
    <lineage>
        <taxon>Bacteria</taxon>
        <taxon>Pseudomonadati</taxon>
        <taxon>Pseudomonadota</taxon>
        <taxon>Alphaproteobacteria</taxon>
        <taxon>Acetobacterales</taxon>
        <taxon>Acetobacteraceae</taxon>
        <taxon>Lichenicola</taxon>
    </lineage>
</organism>
<sequence>MIATRFSVATHIMLLMATEPVGRLTSPRIAVSVNTNPVVVRRIMRLLARAGLVHVRRGQGGASLGREAAGISLDDVWCAVHPAPAPPLLPLHASPDPGCPVGSQVPWLFGDVFLGAETAMRVALAATSLADMKARLGTPTERPDGVSS</sequence>
<name>A0A6M8HT45_9PROT</name>
<gene>
    <name evidence="1" type="ORF">HN018_16280</name>
</gene>
<dbReference type="PROSITE" id="PS51197">
    <property type="entry name" value="HTH_RRF2_2"/>
    <property type="match status" value="1"/>
</dbReference>
<evidence type="ECO:0000313" key="1">
    <source>
        <dbReference type="EMBL" id="QKE91395.1"/>
    </source>
</evidence>
<dbReference type="GO" id="GO:0005829">
    <property type="term" value="C:cytosol"/>
    <property type="evidence" value="ECO:0007669"/>
    <property type="project" value="TreeGrafter"/>
</dbReference>
<keyword evidence="2" id="KW-1185">Reference proteome</keyword>
<dbReference type="RefSeq" id="WP_171833082.1">
    <property type="nucleotide sequence ID" value="NZ_CP053708.1"/>
</dbReference>
<dbReference type="Gene3D" id="1.10.10.10">
    <property type="entry name" value="Winged helix-like DNA-binding domain superfamily/Winged helix DNA-binding domain"/>
    <property type="match status" value="1"/>
</dbReference>
<dbReference type="PANTHER" id="PTHR33221">
    <property type="entry name" value="WINGED HELIX-TURN-HELIX TRANSCRIPTIONAL REGULATOR, RRF2 FAMILY"/>
    <property type="match status" value="1"/>
</dbReference>
<dbReference type="SUPFAM" id="SSF46785">
    <property type="entry name" value="Winged helix' DNA-binding domain"/>
    <property type="match status" value="1"/>
</dbReference>
<dbReference type="InterPro" id="IPR036390">
    <property type="entry name" value="WH_DNA-bd_sf"/>
</dbReference>
<dbReference type="InterPro" id="IPR036388">
    <property type="entry name" value="WH-like_DNA-bd_sf"/>
</dbReference>
<dbReference type="Pfam" id="PF02082">
    <property type="entry name" value="Rrf2"/>
    <property type="match status" value="1"/>
</dbReference>
<protein>
    <submittedName>
        <fullName evidence="1">Rrf2 family transcriptional regulator</fullName>
    </submittedName>
</protein>
<dbReference type="Proteomes" id="UP000500767">
    <property type="component" value="Chromosome"/>
</dbReference>
<proteinExistence type="predicted"/>
<dbReference type="PANTHER" id="PTHR33221:SF15">
    <property type="entry name" value="HTH-TYPE TRANSCRIPTIONAL REGULATOR YWGB-RELATED"/>
    <property type="match status" value="1"/>
</dbReference>
<evidence type="ECO:0000313" key="2">
    <source>
        <dbReference type="Proteomes" id="UP000500767"/>
    </source>
</evidence>
<dbReference type="InterPro" id="IPR000944">
    <property type="entry name" value="Tscrpt_reg_Rrf2"/>
</dbReference>
<dbReference type="EMBL" id="CP053708">
    <property type="protein sequence ID" value="QKE91395.1"/>
    <property type="molecule type" value="Genomic_DNA"/>
</dbReference>
<reference evidence="1 2" key="1">
    <citation type="journal article" date="2014" name="World J. Microbiol. Biotechnol.">
        <title>Biodiversity and physiological characteristics of Antarctic and Arctic lichens-associated bacteria.</title>
        <authorList>
            <person name="Lee Y.M."/>
            <person name="Kim E.H."/>
            <person name="Lee H.K."/>
            <person name="Hong S.G."/>
        </authorList>
    </citation>
    <scope>NUCLEOTIDE SEQUENCE [LARGE SCALE GENOMIC DNA]</scope>
    <source>
        <strain evidence="1 2">PAMC 26569</strain>
    </source>
</reference>
<dbReference type="KEGG" id="lck:HN018_16280"/>
<dbReference type="GO" id="GO:0003700">
    <property type="term" value="F:DNA-binding transcription factor activity"/>
    <property type="evidence" value="ECO:0007669"/>
    <property type="project" value="TreeGrafter"/>
</dbReference>
<accession>A0A6M8HT45</accession>